<dbReference type="Pfam" id="PF00069">
    <property type="entry name" value="Pkinase"/>
    <property type="match status" value="1"/>
</dbReference>
<dbReference type="GO" id="GO:0000155">
    <property type="term" value="F:phosphorelay sensor kinase activity"/>
    <property type="evidence" value="ECO:0007669"/>
    <property type="project" value="InterPro"/>
</dbReference>
<dbReference type="Proteomes" id="UP000315439">
    <property type="component" value="Unassembled WGS sequence"/>
</dbReference>
<dbReference type="CDD" id="cd14014">
    <property type="entry name" value="STKc_PknB_like"/>
    <property type="match status" value="1"/>
</dbReference>
<keyword evidence="7" id="KW-0418">Kinase</keyword>
<keyword evidence="6" id="KW-0547">Nucleotide-binding</keyword>
<dbReference type="InterPro" id="IPR029016">
    <property type="entry name" value="GAF-like_dom_sf"/>
</dbReference>
<dbReference type="SUPFAM" id="SSF47384">
    <property type="entry name" value="Homodimeric domain of signal transducing histidine kinase"/>
    <property type="match status" value="1"/>
</dbReference>
<dbReference type="InterPro" id="IPR027417">
    <property type="entry name" value="P-loop_NTPase"/>
</dbReference>
<dbReference type="SUPFAM" id="SSF55781">
    <property type="entry name" value="GAF domain-like"/>
    <property type="match status" value="1"/>
</dbReference>
<dbReference type="EC" id="2.7.13.3" evidence="3"/>
<dbReference type="InterPro" id="IPR003594">
    <property type="entry name" value="HATPase_dom"/>
</dbReference>
<accession>A0A545U6B6</accession>
<dbReference type="PROSITE" id="PS50110">
    <property type="entry name" value="RESPONSE_REGULATORY"/>
    <property type="match status" value="1"/>
</dbReference>
<evidence type="ECO:0000256" key="9">
    <source>
        <dbReference type="ARBA" id="ARBA00023012"/>
    </source>
</evidence>
<dbReference type="SMART" id="SM00388">
    <property type="entry name" value="HisKA"/>
    <property type="match status" value="1"/>
</dbReference>
<dbReference type="InterPro" id="IPR036890">
    <property type="entry name" value="HATPase_C_sf"/>
</dbReference>
<dbReference type="Pfam" id="PF13191">
    <property type="entry name" value="AAA_16"/>
    <property type="match status" value="1"/>
</dbReference>
<evidence type="ECO:0000256" key="8">
    <source>
        <dbReference type="ARBA" id="ARBA00022840"/>
    </source>
</evidence>
<feature type="coiled-coil region" evidence="13">
    <location>
        <begin position="1488"/>
        <end position="1522"/>
    </location>
</feature>
<dbReference type="InterPro" id="IPR004358">
    <property type="entry name" value="Sig_transdc_His_kin-like_C"/>
</dbReference>
<dbReference type="RefSeq" id="WP_142933668.1">
    <property type="nucleotide sequence ID" value="NZ_ML660169.1"/>
</dbReference>
<dbReference type="CDD" id="cd00082">
    <property type="entry name" value="HisKA"/>
    <property type="match status" value="1"/>
</dbReference>
<dbReference type="CDD" id="cd17546">
    <property type="entry name" value="REC_hyHK_CKI1_RcsC-like"/>
    <property type="match status" value="1"/>
</dbReference>
<dbReference type="OrthoDB" id="5555669at2"/>
<comment type="subcellular location">
    <subcellularLocation>
        <location evidence="2">Membrane</location>
    </subcellularLocation>
</comment>
<dbReference type="InterPro" id="IPR005467">
    <property type="entry name" value="His_kinase_dom"/>
</dbReference>
<dbReference type="InterPro" id="IPR001789">
    <property type="entry name" value="Sig_transdc_resp-reg_receiver"/>
</dbReference>
<proteinExistence type="predicted"/>
<dbReference type="PANTHER" id="PTHR43642:SF1">
    <property type="entry name" value="HYBRID SIGNAL TRANSDUCTION HISTIDINE KINASE G"/>
    <property type="match status" value="1"/>
</dbReference>
<dbReference type="SMART" id="SM00448">
    <property type="entry name" value="REC"/>
    <property type="match status" value="1"/>
</dbReference>
<dbReference type="PRINTS" id="PR00344">
    <property type="entry name" value="BCTRLSENSOR"/>
</dbReference>
<gene>
    <name evidence="17" type="ORF">FLL46_21740</name>
</gene>
<dbReference type="SUPFAM" id="SSF52172">
    <property type="entry name" value="CheY-like"/>
    <property type="match status" value="1"/>
</dbReference>
<evidence type="ECO:0000256" key="6">
    <source>
        <dbReference type="ARBA" id="ARBA00022741"/>
    </source>
</evidence>
<dbReference type="PROSITE" id="PS50109">
    <property type="entry name" value="HIS_KIN"/>
    <property type="match status" value="1"/>
</dbReference>
<evidence type="ECO:0000256" key="2">
    <source>
        <dbReference type="ARBA" id="ARBA00004370"/>
    </source>
</evidence>
<dbReference type="GO" id="GO:0016020">
    <property type="term" value="C:membrane"/>
    <property type="evidence" value="ECO:0007669"/>
    <property type="project" value="UniProtKB-SubCell"/>
</dbReference>
<evidence type="ECO:0000313" key="18">
    <source>
        <dbReference type="Proteomes" id="UP000315439"/>
    </source>
</evidence>
<keyword evidence="11" id="KW-0131">Cell cycle</keyword>
<dbReference type="FunFam" id="1.10.287.130:FF:000038">
    <property type="entry name" value="Sensory transduction histidine kinase"/>
    <property type="match status" value="1"/>
</dbReference>
<feature type="domain" description="Protein kinase" evidence="14">
    <location>
        <begin position="8"/>
        <end position="276"/>
    </location>
</feature>
<organism evidence="17 18">
    <name type="scientific">Aliikangiella coralliicola</name>
    <dbReference type="NCBI Taxonomy" id="2592383"/>
    <lineage>
        <taxon>Bacteria</taxon>
        <taxon>Pseudomonadati</taxon>
        <taxon>Pseudomonadota</taxon>
        <taxon>Gammaproteobacteria</taxon>
        <taxon>Oceanospirillales</taxon>
        <taxon>Pleioneaceae</taxon>
        <taxon>Aliikangiella</taxon>
    </lineage>
</organism>
<dbReference type="EMBL" id="VIKS01000013">
    <property type="protein sequence ID" value="TQV85015.1"/>
    <property type="molecule type" value="Genomic_DNA"/>
</dbReference>
<evidence type="ECO:0000256" key="7">
    <source>
        <dbReference type="ARBA" id="ARBA00022777"/>
    </source>
</evidence>
<dbReference type="Pfam" id="PF01590">
    <property type="entry name" value="GAF"/>
    <property type="match status" value="1"/>
</dbReference>
<dbReference type="Gene3D" id="1.10.287.130">
    <property type="match status" value="1"/>
</dbReference>
<evidence type="ECO:0000313" key="17">
    <source>
        <dbReference type="EMBL" id="TQV85015.1"/>
    </source>
</evidence>
<dbReference type="Gene3D" id="3.40.50.2300">
    <property type="match status" value="1"/>
</dbReference>
<reference evidence="17 18" key="1">
    <citation type="submission" date="2019-07" db="EMBL/GenBank/DDBJ databases">
        <title>Draft genome for Aliikangiella sp. M105.</title>
        <authorList>
            <person name="Wang G."/>
        </authorList>
    </citation>
    <scope>NUCLEOTIDE SEQUENCE [LARGE SCALE GENOMIC DNA]</scope>
    <source>
        <strain evidence="17 18">M105</strain>
    </source>
</reference>
<feature type="modified residue" description="4-aspartylphosphate" evidence="12">
    <location>
        <position position="1823"/>
    </location>
</feature>
<dbReference type="Gene3D" id="1.10.510.10">
    <property type="entry name" value="Transferase(Phosphotransferase) domain 1"/>
    <property type="match status" value="1"/>
</dbReference>
<keyword evidence="9" id="KW-0902">Two-component regulatory system</keyword>
<dbReference type="InterPro" id="IPR041664">
    <property type="entry name" value="AAA_16"/>
</dbReference>
<dbReference type="Gene3D" id="3.30.450.40">
    <property type="match status" value="1"/>
</dbReference>
<dbReference type="Gene3D" id="3.30.565.10">
    <property type="entry name" value="Histidine kinase-like ATPase, C-terminal domain"/>
    <property type="match status" value="1"/>
</dbReference>
<keyword evidence="4 12" id="KW-0597">Phosphoprotein</keyword>
<keyword evidence="8" id="KW-0067">ATP-binding</keyword>
<evidence type="ECO:0000256" key="4">
    <source>
        <dbReference type="ARBA" id="ARBA00022553"/>
    </source>
</evidence>
<comment type="caution">
    <text evidence="17">The sequence shown here is derived from an EMBL/GenBank/DDBJ whole genome shotgun (WGS) entry which is preliminary data.</text>
</comment>
<evidence type="ECO:0000256" key="13">
    <source>
        <dbReference type="SAM" id="Coils"/>
    </source>
</evidence>
<keyword evidence="10" id="KW-0472">Membrane</keyword>
<dbReference type="SUPFAM" id="SSF52540">
    <property type="entry name" value="P-loop containing nucleoside triphosphate hydrolases"/>
    <property type="match status" value="1"/>
</dbReference>
<dbReference type="Pfam" id="PF02518">
    <property type="entry name" value="HATPase_c"/>
    <property type="match status" value="1"/>
</dbReference>
<evidence type="ECO:0000259" key="14">
    <source>
        <dbReference type="PROSITE" id="PS50011"/>
    </source>
</evidence>
<dbReference type="InterPro" id="IPR053159">
    <property type="entry name" value="Hybrid_Histidine_Kinase"/>
</dbReference>
<keyword evidence="13" id="KW-0175">Coiled coil</keyword>
<feature type="domain" description="Response regulatory" evidence="16">
    <location>
        <begin position="1774"/>
        <end position="1890"/>
    </location>
</feature>
<dbReference type="Gene3D" id="3.40.50.300">
    <property type="entry name" value="P-loop containing nucleotide triphosphate hydrolases"/>
    <property type="match status" value="1"/>
</dbReference>
<dbReference type="PANTHER" id="PTHR43642">
    <property type="entry name" value="HYBRID SIGNAL TRANSDUCTION HISTIDINE KINASE G"/>
    <property type="match status" value="1"/>
</dbReference>
<evidence type="ECO:0000259" key="15">
    <source>
        <dbReference type="PROSITE" id="PS50109"/>
    </source>
</evidence>
<dbReference type="InterPro" id="IPR036097">
    <property type="entry name" value="HisK_dim/P_sf"/>
</dbReference>
<evidence type="ECO:0000256" key="10">
    <source>
        <dbReference type="ARBA" id="ARBA00023136"/>
    </source>
</evidence>
<dbReference type="InterPro" id="IPR003661">
    <property type="entry name" value="HisK_dim/P_dom"/>
</dbReference>
<dbReference type="SUPFAM" id="SSF55874">
    <property type="entry name" value="ATPase domain of HSP90 chaperone/DNA topoisomerase II/histidine kinase"/>
    <property type="match status" value="1"/>
</dbReference>
<evidence type="ECO:0000256" key="12">
    <source>
        <dbReference type="PROSITE-ProRule" id="PRU00169"/>
    </source>
</evidence>
<keyword evidence="18" id="KW-1185">Reference proteome</keyword>
<dbReference type="InterPro" id="IPR000719">
    <property type="entry name" value="Prot_kinase_dom"/>
</dbReference>
<evidence type="ECO:0000259" key="16">
    <source>
        <dbReference type="PROSITE" id="PS50110"/>
    </source>
</evidence>
<evidence type="ECO:0000256" key="5">
    <source>
        <dbReference type="ARBA" id="ARBA00022679"/>
    </source>
</evidence>
<dbReference type="PROSITE" id="PS50011">
    <property type="entry name" value="PROTEIN_KINASE_DOM"/>
    <property type="match status" value="1"/>
</dbReference>
<dbReference type="InterPro" id="IPR011006">
    <property type="entry name" value="CheY-like_superfamily"/>
</dbReference>
<dbReference type="Pfam" id="PF00512">
    <property type="entry name" value="HisKA"/>
    <property type="match status" value="1"/>
</dbReference>
<dbReference type="FunFam" id="3.30.565.10:FF:000010">
    <property type="entry name" value="Sensor histidine kinase RcsC"/>
    <property type="match status" value="1"/>
</dbReference>
<protein>
    <recommendedName>
        <fullName evidence="3">histidine kinase</fullName>
        <ecNumber evidence="3">2.7.13.3</ecNumber>
    </recommendedName>
</protein>
<sequence>MKKNIAGFQLTDKCYESDRTLIYRTLNKTNQPPVILKVLKQDKPSVKELAKHRREFELTKTLNSEFVIKVYGLEKYENTSVILIEDFDGESLVELQRIRNAAFSFEEILFIAIRITEGIKDVHSAGIIHKDINPANLVWNPATGQVKIIDFGIATSLSEEVTSAQALNSLEGTLNYLSPEQSGRMNRAVDYRTDFYSLGVTLYQLLTNRLPFEADDTMELIHCHLAQQPVLPHQHNPEIPVMLSEIVMKLMAKNAEERYQSAAGIIVDLERCRSELAETGEIKTFPLGQRDITARLNLSKRLYGRESEVAALLSAFERASKGHAELLMVTGYSGIGKTSLVQEVHKPIVARRGNFASGKFDQYQKNIPYSAFRKAFDGLIHQLLAEPEKRLEEWKRTMLKVLGRNAQVIVDVFPVLKQLIGPQPEVPLLSAAETQNRFNLAFQDFVSVFAQKDHPLVIFIDDLQWADMASLSLLEVLLVNPEYQYLLVLGAYRSNEVDMSHPLARILEEIGQKTSKVNSLEVGPLDNSNLTELIVDTFKVEVDAAESLSELVMRKTAGNPFFVNQFLKSLYESQLVSFNEAQGDWVWNVAEIDSLQMADNVVDLMTQQIERMPESTQRLLEVASCMGAQFDVRVLALVTGLSLVDACQALWPALQAGLVLAREGTQILQWASDQEEQDQEETPVIVWFAHDRMQQAAYALVGENLKEQFHFEIGRVLLASLSKKEREQQLFSLVDHLNYGEALIEEGEERLRLARLNLQAGLQAKLSTAYQDAGSYYQKGIDYLPDSPWQSEYTLTFELYLGLFETAFLTADFERAKTLFEELLTKAQTLMERAQLYIINITQLTTQGYFQEAVYAGFRVLEELGLPLSEENLEEAIQNELGRFQQGLRGRTFEELLELPPLSDEKQQMTLDILSTLLSPAFLYNQSLVGLFAFSMLNISLRKGLSSVHAYACGAVSTAFTGMMNDYKSGYELGLLGTRIAEKFGDPLALGKAYFSYCAAACLWHRPYREAREYSSNALRYLVEMGDLQNAGYTYLARFGIFLEEGKALSEVLKTVEEGMAFSAKTGNLFCYQGSNCNRHILLCLQGKNEIPFSFNSDDFDEETFIEQSQHAGIDIGDYYIYKSLNYYLFGLYREALSMSQKARELLPLFKPFISAAIHYFYDSLILARLCCDGTESEKKDWAEQLNQNQQQMKMWAELCPDNFLDKYLLVEAEICNDPLKAADLYDHAIAASKEQGFTVYEALGSELCGQFWLRQGRKKIAATYLADAVYGYKLWGAESKARDLEEKFSQLFSFSSQMAQKNTQTSTGITPTAGTQEIGPLDLMTVTKAANAIAREINLERLLVVMLRIMMENAGARKGTLLLDEKGDLRIEAEGEIAPGNIRVCPQISVEQSDSLSLAIVTYVQCTGETIVLDEALLDERFASDPYLVTSEAQSILCMPITRQAEQMGLLYLENNLSAGVFTEARVELLEILSAQAAVSLDNAKVYAELEERVQLRTAQLEEANAELLQAKEVAEEANKAKSAFLANMSHELRTPLNAILGFSELSQFAAGVPKKVNEYLGTIHRSGEHLLDLINDVLDMAKIEAGSSAFEPKDFDLHTALNNIEEMFSLRTKNKGIFLRFENIELTPRTVRTDERKLRQVLINLLSNAVKFTTQGGVTLSAKYQKLPQPRLGFEVEDTGPGIADSELALLFKPFSQTEVGRQAREGTGLGLSISQEFVGLMGGQIKVVSKVGSGSRFWFDIDIKEAGTHSIASYSTGRRVIRLAKGQRQYRILVVDDSSDGRQLLVNLMQNVGFEVHSASNGEEAIAVWKEINPDLIWMDMQMPVLDGYGATEKIKESVNGNNTVVIALTASAFEEERSIVLGAGCDDFLRKPFRAEELFELMTRHLNVQFEYQNDISAETDSTKKITVEDLAVLSVAQLTQLHNAALSGDVSSIEQLNISIEQQNEILAEKINRVVSQFEFEQITDVTQSMIDNN</sequence>
<dbReference type="CDD" id="cd16922">
    <property type="entry name" value="HATPase_EvgS-ArcB-TorS-like"/>
    <property type="match status" value="1"/>
</dbReference>
<name>A0A545U6B6_9GAMM</name>
<feature type="domain" description="Histidine kinase" evidence="15">
    <location>
        <begin position="1529"/>
        <end position="1748"/>
    </location>
</feature>
<dbReference type="SUPFAM" id="SSF56112">
    <property type="entry name" value="Protein kinase-like (PK-like)"/>
    <property type="match status" value="1"/>
</dbReference>
<dbReference type="SMART" id="SM00065">
    <property type="entry name" value="GAF"/>
    <property type="match status" value="1"/>
</dbReference>
<evidence type="ECO:0000256" key="11">
    <source>
        <dbReference type="ARBA" id="ARBA00023306"/>
    </source>
</evidence>
<evidence type="ECO:0000256" key="3">
    <source>
        <dbReference type="ARBA" id="ARBA00012438"/>
    </source>
</evidence>
<comment type="catalytic activity">
    <reaction evidence="1">
        <text>ATP + protein L-histidine = ADP + protein N-phospho-L-histidine.</text>
        <dbReference type="EC" id="2.7.13.3"/>
    </reaction>
</comment>
<evidence type="ECO:0000256" key="1">
    <source>
        <dbReference type="ARBA" id="ARBA00000085"/>
    </source>
</evidence>
<dbReference type="SMART" id="SM00387">
    <property type="entry name" value="HATPase_c"/>
    <property type="match status" value="1"/>
</dbReference>
<keyword evidence="5" id="KW-0808">Transferase</keyword>
<dbReference type="InterPro" id="IPR003018">
    <property type="entry name" value="GAF"/>
</dbReference>
<dbReference type="Pfam" id="PF00072">
    <property type="entry name" value="Response_reg"/>
    <property type="match status" value="1"/>
</dbReference>
<dbReference type="GO" id="GO:0005524">
    <property type="term" value="F:ATP binding"/>
    <property type="evidence" value="ECO:0007669"/>
    <property type="project" value="UniProtKB-KW"/>
</dbReference>
<dbReference type="InterPro" id="IPR011009">
    <property type="entry name" value="Kinase-like_dom_sf"/>
</dbReference>